<dbReference type="Gene3D" id="1.20.1270.60">
    <property type="entry name" value="Arfaptin homology (AH) domain/BAR domain"/>
    <property type="match status" value="1"/>
</dbReference>
<keyword evidence="2" id="KW-0862">Zinc</keyword>
<dbReference type="Proteomes" id="UP000823775">
    <property type="component" value="Unassembled WGS sequence"/>
</dbReference>
<dbReference type="SUPFAM" id="SSF103657">
    <property type="entry name" value="BAR/IMD domain-like"/>
    <property type="match status" value="1"/>
</dbReference>
<protein>
    <submittedName>
        <fullName evidence="4">ADP-ribosylation factor GTPase-activating protein agd3</fullName>
    </submittedName>
</protein>
<dbReference type="InterPro" id="IPR045258">
    <property type="entry name" value="ACAP1/2/3-like"/>
</dbReference>
<keyword evidence="1" id="KW-0479">Metal-binding</keyword>
<dbReference type="EMBL" id="JACEIK010000802">
    <property type="protein sequence ID" value="MCD7462429.1"/>
    <property type="molecule type" value="Genomic_DNA"/>
</dbReference>
<gene>
    <name evidence="4" type="primary">AGD3_4</name>
    <name evidence="4" type="ORF">HAX54_048533</name>
</gene>
<dbReference type="PANTHER" id="PTHR23180">
    <property type="entry name" value="CENTAURIN/ARF"/>
    <property type="match status" value="1"/>
</dbReference>
<dbReference type="PANTHER" id="PTHR23180:SF403">
    <property type="entry name" value="ADP-RIBOSYLATION FACTOR GTPASE-ACTIVATING PROTEIN AGD3-LIKE"/>
    <property type="match status" value="1"/>
</dbReference>
<proteinExistence type="predicted"/>
<keyword evidence="5" id="KW-1185">Reference proteome</keyword>
<evidence type="ECO:0000256" key="2">
    <source>
        <dbReference type="ARBA" id="ARBA00022833"/>
    </source>
</evidence>
<organism evidence="4 5">
    <name type="scientific">Datura stramonium</name>
    <name type="common">Jimsonweed</name>
    <name type="synonym">Common thornapple</name>
    <dbReference type="NCBI Taxonomy" id="4076"/>
    <lineage>
        <taxon>Eukaryota</taxon>
        <taxon>Viridiplantae</taxon>
        <taxon>Streptophyta</taxon>
        <taxon>Embryophyta</taxon>
        <taxon>Tracheophyta</taxon>
        <taxon>Spermatophyta</taxon>
        <taxon>Magnoliopsida</taxon>
        <taxon>eudicotyledons</taxon>
        <taxon>Gunneridae</taxon>
        <taxon>Pentapetalae</taxon>
        <taxon>asterids</taxon>
        <taxon>lamiids</taxon>
        <taxon>Solanales</taxon>
        <taxon>Solanaceae</taxon>
        <taxon>Solanoideae</taxon>
        <taxon>Datureae</taxon>
        <taxon>Datura</taxon>
    </lineage>
</organism>
<sequence>MISGLWDEFLQFTREGLGEAYDKDIAFAGSLETFGGGLSDPIAVSFGGTDIVKFAIALREIGTYKEVLRSQVEQILSDRLLHMASIDHQVKEARKRFDKADVAYDQVREKFLSLRKSTRMDIAVAVEEELYYARSTFEHTRFNLVGALSSVEAKKKYEFLESVSLTMDAHLQYFKQGYELLHQMEPYINQVDYSSSNTSCDIIFVYSPFSMKTFHLFRFEGT</sequence>
<reference evidence="4 5" key="1">
    <citation type="journal article" date="2021" name="BMC Genomics">
        <title>Datura genome reveals duplications of psychoactive alkaloid biosynthetic genes and high mutation rate following tissue culture.</title>
        <authorList>
            <person name="Rajewski A."/>
            <person name="Carter-House D."/>
            <person name="Stajich J."/>
            <person name="Litt A."/>
        </authorList>
    </citation>
    <scope>NUCLEOTIDE SEQUENCE [LARGE SCALE GENOMIC DNA]</scope>
    <source>
        <strain evidence="4">AR-01</strain>
    </source>
</reference>
<comment type="caution">
    <text evidence="4">The sequence shown here is derived from an EMBL/GenBank/DDBJ whole genome shotgun (WGS) entry which is preliminary data.</text>
</comment>
<dbReference type="Pfam" id="PF16746">
    <property type="entry name" value="BAR_3"/>
    <property type="match status" value="1"/>
</dbReference>
<dbReference type="InterPro" id="IPR027267">
    <property type="entry name" value="AH/BAR_dom_sf"/>
</dbReference>
<name>A0ABS8SVF4_DATST</name>
<evidence type="ECO:0000313" key="5">
    <source>
        <dbReference type="Proteomes" id="UP000823775"/>
    </source>
</evidence>
<evidence type="ECO:0000313" key="4">
    <source>
        <dbReference type="EMBL" id="MCD7462429.1"/>
    </source>
</evidence>
<accession>A0ABS8SVF4</accession>
<dbReference type="InterPro" id="IPR004148">
    <property type="entry name" value="BAR_dom"/>
</dbReference>
<evidence type="ECO:0000256" key="1">
    <source>
        <dbReference type="ARBA" id="ARBA00022723"/>
    </source>
</evidence>
<feature type="domain" description="BAR" evidence="3">
    <location>
        <begin position="49"/>
        <end position="199"/>
    </location>
</feature>
<evidence type="ECO:0000259" key="3">
    <source>
        <dbReference type="Pfam" id="PF16746"/>
    </source>
</evidence>